<evidence type="ECO:0000313" key="1">
    <source>
        <dbReference type="EnsemblMetazoa" id="MDOA015863-PA"/>
    </source>
</evidence>
<dbReference type="VEuPathDB" id="VectorBase:MDOMA2_000316"/>
<organism evidence="1">
    <name type="scientific">Musca domestica</name>
    <name type="common">House fly</name>
    <dbReference type="NCBI Taxonomy" id="7370"/>
    <lineage>
        <taxon>Eukaryota</taxon>
        <taxon>Metazoa</taxon>
        <taxon>Ecdysozoa</taxon>
        <taxon>Arthropoda</taxon>
        <taxon>Hexapoda</taxon>
        <taxon>Insecta</taxon>
        <taxon>Pterygota</taxon>
        <taxon>Neoptera</taxon>
        <taxon>Endopterygota</taxon>
        <taxon>Diptera</taxon>
        <taxon>Brachycera</taxon>
        <taxon>Muscomorpha</taxon>
        <taxon>Muscoidea</taxon>
        <taxon>Muscidae</taxon>
        <taxon>Musca</taxon>
    </lineage>
</organism>
<reference evidence="1" key="1">
    <citation type="submission" date="2020-05" db="UniProtKB">
        <authorList>
            <consortium name="EnsemblMetazoa"/>
        </authorList>
    </citation>
    <scope>IDENTIFICATION</scope>
    <source>
        <strain evidence="1">Aabys</strain>
    </source>
</reference>
<dbReference type="VEuPathDB" id="VectorBase:MDOA015863"/>
<protein>
    <recommendedName>
        <fullName evidence="2">Ionotropic glutamate receptor C-terminal domain-containing protein</fullName>
    </recommendedName>
</protein>
<proteinExistence type="predicted"/>
<name>A0A1I8NIU9_MUSDO</name>
<accession>A0A1I8NIU9</accession>
<dbReference type="EnsemblMetazoa" id="MDOA015863-RA">
    <property type="protein sequence ID" value="MDOA015863-PA"/>
    <property type="gene ID" value="MDOA015863"/>
</dbReference>
<evidence type="ECO:0008006" key="2">
    <source>
        <dbReference type="Google" id="ProtNLM"/>
    </source>
</evidence>
<dbReference type="AlphaFoldDB" id="A0A1I8NIU9"/>
<sequence length="225" mass="25687">MYGTPLRLSLKRHSTKSYILKEVNGTYFLGGHVGHFFDEFAKYHNAIIEFPTGYLNALSFDGFLDNDTLDISQQLSVNRYESDRAYSDCYTYLDWCIMVPTASLIQKYMFYGIIFDIRIMGLILATILLLAMVIAFTFWLEGKATHLLDTVFNIYIFNGMLGQPYQMEPHFSGVRSILYMLICLGGIMINTTYVTYLQSFNANPPTEKPAAGYPASSQENSNVRR</sequence>